<accession>A0ABU5EGR4</accession>
<dbReference type="Pfam" id="PF00072">
    <property type="entry name" value="Response_reg"/>
    <property type="match status" value="1"/>
</dbReference>
<dbReference type="Gene3D" id="3.40.50.2300">
    <property type="match status" value="1"/>
</dbReference>
<evidence type="ECO:0000256" key="3">
    <source>
        <dbReference type="PROSITE-ProRule" id="PRU00169"/>
    </source>
</evidence>
<dbReference type="SUPFAM" id="SSF46894">
    <property type="entry name" value="C-terminal effector domain of the bipartite response regulators"/>
    <property type="match status" value="1"/>
</dbReference>
<keyword evidence="1 3" id="KW-0597">Phosphoprotein</keyword>
<gene>
    <name evidence="6" type="ORF">SMD27_21990</name>
</gene>
<protein>
    <submittedName>
        <fullName evidence="6">Response regulator transcription factor</fullName>
    </submittedName>
</protein>
<dbReference type="InterPro" id="IPR051015">
    <property type="entry name" value="EvgA-like"/>
</dbReference>
<dbReference type="PROSITE" id="PS00622">
    <property type="entry name" value="HTH_LUXR_1"/>
    <property type="match status" value="1"/>
</dbReference>
<dbReference type="PANTHER" id="PTHR45566:SF1">
    <property type="entry name" value="HTH-TYPE TRANSCRIPTIONAL REGULATOR YHJB-RELATED"/>
    <property type="match status" value="1"/>
</dbReference>
<reference evidence="6 7" key="1">
    <citation type="journal article" date="2016" name="Antonie Van Leeuwenhoek">
        <title>Dongia soli sp. nov., isolated from soil from Dokdo, Korea.</title>
        <authorList>
            <person name="Kim D.U."/>
            <person name="Lee H."/>
            <person name="Kim H."/>
            <person name="Kim S.G."/>
            <person name="Ka J.O."/>
        </authorList>
    </citation>
    <scope>NUCLEOTIDE SEQUENCE [LARGE SCALE GENOMIC DNA]</scope>
    <source>
        <strain evidence="6 7">D78</strain>
    </source>
</reference>
<sequence length="231" mass="24813">MTTVLVADDHPMFREALADALRSIIDDVDVIESGSMVETIGAVANSSDIDLILLDLRMPGMNGVKGVRTLRVRRPDIPVAVISALSDRFVVRECFEAGAIGYIPKSLSRSAIATAISTILEGGSYAPNEGIEDVKADMEADELDDAMRCRFELLTNQQRKVLDLMAAGLLNKQIAHEIDVQITTVKAHVSSLLQKLGCSSRTQAVILYQKYLRAASRGSAGSPSSGGLSTH</sequence>
<dbReference type="RefSeq" id="WP_320510600.1">
    <property type="nucleotide sequence ID" value="NZ_JAXCLW010000010.1"/>
</dbReference>
<dbReference type="InterPro" id="IPR000792">
    <property type="entry name" value="Tscrpt_reg_LuxR_C"/>
</dbReference>
<evidence type="ECO:0000259" key="5">
    <source>
        <dbReference type="PROSITE" id="PS50110"/>
    </source>
</evidence>
<feature type="modified residue" description="4-aspartylphosphate" evidence="3">
    <location>
        <position position="55"/>
    </location>
</feature>
<dbReference type="Proteomes" id="UP001279642">
    <property type="component" value="Unassembled WGS sequence"/>
</dbReference>
<evidence type="ECO:0000313" key="6">
    <source>
        <dbReference type="EMBL" id="MDY0885527.1"/>
    </source>
</evidence>
<feature type="domain" description="HTH luxR-type" evidence="4">
    <location>
        <begin position="147"/>
        <end position="212"/>
    </location>
</feature>
<evidence type="ECO:0000313" key="7">
    <source>
        <dbReference type="Proteomes" id="UP001279642"/>
    </source>
</evidence>
<proteinExistence type="predicted"/>
<dbReference type="InterPro" id="IPR016032">
    <property type="entry name" value="Sig_transdc_resp-reg_C-effctor"/>
</dbReference>
<dbReference type="InterPro" id="IPR001789">
    <property type="entry name" value="Sig_transdc_resp-reg_receiver"/>
</dbReference>
<comment type="caution">
    <text evidence="6">The sequence shown here is derived from an EMBL/GenBank/DDBJ whole genome shotgun (WGS) entry which is preliminary data.</text>
</comment>
<dbReference type="CDD" id="cd06170">
    <property type="entry name" value="LuxR_C_like"/>
    <property type="match status" value="1"/>
</dbReference>
<dbReference type="CDD" id="cd17535">
    <property type="entry name" value="REC_NarL-like"/>
    <property type="match status" value="1"/>
</dbReference>
<dbReference type="InterPro" id="IPR011006">
    <property type="entry name" value="CheY-like_superfamily"/>
</dbReference>
<dbReference type="SUPFAM" id="SSF52172">
    <property type="entry name" value="CheY-like"/>
    <property type="match status" value="1"/>
</dbReference>
<dbReference type="PANTHER" id="PTHR45566">
    <property type="entry name" value="HTH-TYPE TRANSCRIPTIONAL REGULATOR YHJB-RELATED"/>
    <property type="match status" value="1"/>
</dbReference>
<dbReference type="Pfam" id="PF00196">
    <property type="entry name" value="GerE"/>
    <property type="match status" value="1"/>
</dbReference>
<evidence type="ECO:0000259" key="4">
    <source>
        <dbReference type="PROSITE" id="PS50043"/>
    </source>
</evidence>
<feature type="domain" description="Response regulatory" evidence="5">
    <location>
        <begin position="3"/>
        <end position="120"/>
    </location>
</feature>
<keyword evidence="7" id="KW-1185">Reference proteome</keyword>
<dbReference type="SMART" id="SM00421">
    <property type="entry name" value="HTH_LUXR"/>
    <property type="match status" value="1"/>
</dbReference>
<dbReference type="PROSITE" id="PS50043">
    <property type="entry name" value="HTH_LUXR_2"/>
    <property type="match status" value="1"/>
</dbReference>
<dbReference type="PRINTS" id="PR00038">
    <property type="entry name" value="HTHLUXR"/>
</dbReference>
<dbReference type="SMART" id="SM00448">
    <property type="entry name" value="REC"/>
    <property type="match status" value="1"/>
</dbReference>
<evidence type="ECO:0000256" key="2">
    <source>
        <dbReference type="ARBA" id="ARBA00023125"/>
    </source>
</evidence>
<dbReference type="PROSITE" id="PS50110">
    <property type="entry name" value="RESPONSE_REGULATORY"/>
    <property type="match status" value="1"/>
</dbReference>
<dbReference type="InterPro" id="IPR058245">
    <property type="entry name" value="NreC/VraR/RcsB-like_REC"/>
</dbReference>
<organism evidence="6 7">
    <name type="scientific">Dongia soli</name>
    <dbReference type="NCBI Taxonomy" id="600628"/>
    <lineage>
        <taxon>Bacteria</taxon>
        <taxon>Pseudomonadati</taxon>
        <taxon>Pseudomonadota</taxon>
        <taxon>Alphaproteobacteria</taxon>
        <taxon>Rhodospirillales</taxon>
        <taxon>Dongiaceae</taxon>
        <taxon>Dongia</taxon>
    </lineage>
</organism>
<dbReference type="EMBL" id="JAXCLW010000010">
    <property type="protein sequence ID" value="MDY0885527.1"/>
    <property type="molecule type" value="Genomic_DNA"/>
</dbReference>
<evidence type="ECO:0000256" key="1">
    <source>
        <dbReference type="ARBA" id="ARBA00022553"/>
    </source>
</evidence>
<name>A0ABU5EGR4_9PROT</name>
<keyword evidence="2" id="KW-0238">DNA-binding</keyword>